<dbReference type="EMBL" id="PKSL01000016">
    <property type="protein sequence ID" value="POW14799.1"/>
    <property type="molecule type" value="Genomic_DNA"/>
</dbReference>
<dbReference type="VEuPathDB" id="FungiDB:PSTT_02714"/>
<protein>
    <submittedName>
        <fullName evidence="2">Uncharacterized protein</fullName>
    </submittedName>
</protein>
<name>A0A2S4VZ69_9BASI</name>
<gene>
    <name evidence="2" type="ORF">PSTT_02714</name>
</gene>
<feature type="region of interest" description="Disordered" evidence="1">
    <location>
        <begin position="65"/>
        <end position="90"/>
    </location>
</feature>
<evidence type="ECO:0000313" key="3">
    <source>
        <dbReference type="Proteomes" id="UP000239156"/>
    </source>
</evidence>
<proteinExistence type="predicted"/>
<accession>A0A2S4VZ69</accession>
<keyword evidence="3" id="KW-1185">Reference proteome</keyword>
<dbReference type="AlphaFoldDB" id="A0A2S4VZ69"/>
<reference evidence="2" key="1">
    <citation type="submission" date="2017-12" db="EMBL/GenBank/DDBJ databases">
        <title>Gene loss provides genomic basis for host adaptation in cereal stripe rust fungi.</title>
        <authorList>
            <person name="Xia C."/>
        </authorList>
    </citation>
    <scope>NUCLEOTIDE SEQUENCE [LARGE SCALE GENOMIC DNA]</scope>
    <source>
        <strain evidence="2">93-210</strain>
    </source>
</reference>
<organism evidence="2 3">
    <name type="scientific">Puccinia striiformis</name>
    <dbReference type="NCBI Taxonomy" id="27350"/>
    <lineage>
        <taxon>Eukaryota</taxon>
        <taxon>Fungi</taxon>
        <taxon>Dikarya</taxon>
        <taxon>Basidiomycota</taxon>
        <taxon>Pucciniomycotina</taxon>
        <taxon>Pucciniomycetes</taxon>
        <taxon>Pucciniales</taxon>
        <taxon>Pucciniaceae</taxon>
        <taxon>Puccinia</taxon>
    </lineage>
</organism>
<sequence>MYCAQEHLRCLLQSMVREILKPDCDYESSSDRKRVLSQSKEQYEKECGMKWEQYHSTALESRQLKPLLESARNEDPLSDPTSLQESTRQS</sequence>
<evidence type="ECO:0000313" key="2">
    <source>
        <dbReference type="EMBL" id="POW14799.1"/>
    </source>
</evidence>
<dbReference type="VEuPathDB" id="FungiDB:PSHT_00030"/>
<evidence type="ECO:0000256" key="1">
    <source>
        <dbReference type="SAM" id="MobiDB-lite"/>
    </source>
</evidence>
<feature type="compositionally biased region" description="Polar residues" evidence="1">
    <location>
        <begin position="79"/>
        <end position="90"/>
    </location>
</feature>
<dbReference type="Proteomes" id="UP000239156">
    <property type="component" value="Unassembled WGS sequence"/>
</dbReference>
<comment type="caution">
    <text evidence="2">The sequence shown here is derived from an EMBL/GenBank/DDBJ whole genome shotgun (WGS) entry which is preliminary data.</text>
</comment>